<dbReference type="PRINTS" id="PR00465">
    <property type="entry name" value="EP450IV"/>
</dbReference>
<dbReference type="Gene3D" id="1.10.630.10">
    <property type="entry name" value="Cytochrome P450"/>
    <property type="match status" value="1"/>
</dbReference>
<gene>
    <name evidence="9" type="ORF">LEL_03986</name>
</gene>
<protein>
    <submittedName>
        <fullName evidence="9">Cytochrome P450</fullName>
    </submittedName>
</protein>
<sequence length="436" mass="48697">MTRALRENGPVVRIKRNGQTEFLVSDECTQQVLTRADTFSFEDALAKIMGMTLLHRWIGQGFLRDVHRAIQAYWDCCKHQVASHAAPIFERAAAEVAAAGEGGQPVDIAPYINRAVTELTLKVLLGKKYAMPEYCHRTHQVVEDLVELTGLNRQQSRLGRGFPILWTIKTWIEVAVFRLPQHLGVHFACCVWADIGSTDASEKNLISHLVSKYADADGVVPTGPKIRIMVMVWSIIFGAVHQTAAISVWVSFFLARRRDMQDAICREHDATRALASVVGDSKEASEHDLSRAVYADSFIREVLRMKPDAVNAARVARKDTELAGYFIPKGSLIFPVTFLSDRNPRYLSNPDVFDPERWLWTGKTAAMPGAGHLAFGLGRWACPGRFLSVIEIKLWILALAKVATFELEGDSYEIMDAFNISTFAPRGRLLVSKRTA</sequence>
<organism evidence="9 10">
    <name type="scientific">Akanthomyces lecanii RCEF 1005</name>
    <dbReference type="NCBI Taxonomy" id="1081108"/>
    <lineage>
        <taxon>Eukaryota</taxon>
        <taxon>Fungi</taxon>
        <taxon>Dikarya</taxon>
        <taxon>Ascomycota</taxon>
        <taxon>Pezizomycotina</taxon>
        <taxon>Sordariomycetes</taxon>
        <taxon>Hypocreomycetidae</taxon>
        <taxon>Hypocreales</taxon>
        <taxon>Cordycipitaceae</taxon>
        <taxon>Akanthomyces</taxon>
        <taxon>Cordyceps confragosa</taxon>
    </lineage>
</organism>
<dbReference type="PANTHER" id="PTHR24305">
    <property type="entry name" value="CYTOCHROME P450"/>
    <property type="match status" value="1"/>
</dbReference>
<dbReference type="AlphaFoldDB" id="A0A162K5F3"/>
<dbReference type="Pfam" id="PF00067">
    <property type="entry name" value="p450"/>
    <property type="match status" value="1"/>
</dbReference>
<evidence type="ECO:0000313" key="9">
    <source>
        <dbReference type="EMBL" id="OAA77163.1"/>
    </source>
</evidence>
<feature type="binding site" description="axial binding residue" evidence="7">
    <location>
        <position position="382"/>
    </location>
    <ligand>
        <name>heme</name>
        <dbReference type="ChEBI" id="CHEBI:30413"/>
    </ligand>
    <ligandPart>
        <name>Fe</name>
        <dbReference type="ChEBI" id="CHEBI:18248"/>
    </ligandPart>
</feature>
<feature type="transmembrane region" description="Helical" evidence="8">
    <location>
        <begin position="230"/>
        <end position="254"/>
    </location>
</feature>
<dbReference type="InterPro" id="IPR050121">
    <property type="entry name" value="Cytochrome_P450_monoxygenase"/>
</dbReference>
<keyword evidence="8" id="KW-0472">Membrane</keyword>
<keyword evidence="4 7" id="KW-0479">Metal-binding</keyword>
<keyword evidence="8" id="KW-0812">Transmembrane</keyword>
<accession>A0A162K5F3</accession>
<evidence type="ECO:0000256" key="5">
    <source>
        <dbReference type="ARBA" id="ARBA00023004"/>
    </source>
</evidence>
<dbReference type="GO" id="GO:0016705">
    <property type="term" value="F:oxidoreductase activity, acting on paired donors, with incorporation or reduction of molecular oxygen"/>
    <property type="evidence" value="ECO:0007669"/>
    <property type="project" value="InterPro"/>
</dbReference>
<dbReference type="InterPro" id="IPR002403">
    <property type="entry name" value="Cyt_P450_E_grp-IV"/>
</dbReference>
<dbReference type="InterPro" id="IPR001128">
    <property type="entry name" value="Cyt_P450"/>
</dbReference>
<keyword evidence="3 7" id="KW-0349">Heme</keyword>
<evidence type="ECO:0000256" key="8">
    <source>
        <dbReference type="SAM" id="Phobius"/>
    </source>
</evidence>
<dbReference type="GO" id="GO:0005506">
    <property type="term" value="F:iron ion binding"/>
    <property type="evidence" value="ECO:0007669"/>
    <property type="project" value="InterPro"/>
</dbReference>
<reference evidence="9 10" key="1">
    <citation type="journal article" date="2016" name="Genome Biol. Evol.">
        <title>Divergent and convergent evolution of fungal pathogenicity.</title>
        <authorList>
            <person name="Shang Y."/>
            <person name="Xiao G."/>
            <person name="Zheng P."/>
            <person name="Cen K."/>
            <person name="Zhan S."/>
            <person name="Wang C."/>
        </authorList>
    </citation>
    <scope>NUCLEOTIDE SEQUENCE [LARGE SCALE GENOMIC DNA]</scope>
    <source>
        <strain evidence="9 10">RCEF 1005</strain>
    </source>
</reference>
<dbReference type="OrthoDB" id="1844152at2759"/>
<keyword evidence="10" id="KW-1185">Reference proteome</keyword>
<evidence type="ECO:0000256" key="7">
    <source>
        <dbReference type="PIRSR" id="PIRSR602403-1"/>
    </source>
</evidence>
<comment type="similarity">
    <text evidence="2">Belongs to the cytochrome P450 family.</text>
</comment>
<comment type="caution">
    <text evidence="9">The sequence shown here is derived from an EMBL/GenBank/DDBJ whole genome shotgun (WGS) entry which is preliminary data.</text>
</comment>
<dbReference type="EMBL" id="AZHF01000003">
    <property type="protein sequence ID" value="OAA77163.1"/>
    <property type="molecule type" value="Genomic_DNA"/>
</dbReference>
<proteinExistence type="inferred from homology"/>
<keyword evidence="6" id="KW-0503">Monooxygenase</keyword>
<dbReference type="GO" id="GO:0004497">
    <property type="term" value="F:monooxygenase activity"/>
    <property type="evidence" value="ECO:0007669"/>
    <property type="project" value="UniProtKB-KW"/>
</dbReference>
<keyword evidence="5 7" id="KW-0408">Iron</keyword>
<dbReference type="STRING" id="1081108.A0A162K5F3"/>
<dbReference type="Proteomes" id="UP000076881">
    <property type="component" value="Unassembled WGS sequence"/>
</dbReference>
<evidence type="ECO:0000313" key="10">
    <source>
        <dbReference type="Proteomes" id="UP000076881"/>
    </source>
</evidence>
<evidence type="ECO:0000256" key="1">
    <source>
        <dbReference type="ARBA" id="ARBA00001971"/>
    </source>
</evidence>
<dbReference type="GO" id="GO:0020037">
    <property type="term" value="F:heme binding"/>
    <property type="evidence" value="ECO:0007669"/>
    <property type="project" value="InterPro"/>
</dbReference>
<evidence type="ECO:0000256" key="4">
    <source>
        <dbReference type="ARBA" id="ARBA00022723"/>
    </source>
</evidence>
<dbReference type="SUPFAM" id="SSF48264">
    <property type="entry name" value="Cytochrome P450"/>
    <property type="match status" value="1"/>
</dbReference>
<dbReference type="PANTHER" id="PTHR24305:SF166">
    <property type="entry name" value="CYTOCHROME P450 12A4, MITOCHONDRIAL-RELATED"/>
    <property type="match status" value="1"/>
</dbReference>
<evidence type="ECO:0000256" key="2">
    <source>
        <dbReference type="ARBA" id="ARBA00010617"/>
    </source>
</evidence>
<evidence type="ECO:0000256" key="3">
    <source>
        <dbReference type="ARBA" id="ARBA00022617"/>
    </source>
</evidence>
<evidence type="ECO:0000256" key="6">
    <source>
        <dbReference type="ARBA" id="ARBA00023033"/>
    </source>
</evidence>
<keyword evidence="6" id="KW-0560">Oxidoreductase</keyword>
<keyword evidence="8" id="KW-1133">Transmembrane helix</keyword>
<name>A0A162K5F3_CORDF</name>
<comment type="cofactor">
    <cofactor evidence="1 7">
        <name>heme</name>
        <dbReference type="ChEBI" id="CHEBI:30413"/>
    </cofactor>
</comment>
<dbReference type="InterPro" id="IPR036396">
    <property type="entry name" value="Cyt_P450_sf"/>
</dbReference>